<proteinExistence type="predicted"/>
<evidence type="ECO:0000313" key="2">
    <source>
        <dbReference type="Proteomes" id="UP001143910"/>
    </source>
</evidence>
<reference evidence="1" key="1">
    <citation type="submission" date="2022-08" db="EMBL/GenBank/DDBJ databases">
        <title>Genome Sequence of Lecanicillium fungicola.</title>
        <authorList>
            <person name="Buettner E."/>
        </authorList>
    </citation>
    <scope>NUCLEOTIDE SEQUENCE</scope>
    <source>
        <strain evidence="1">Babe33</strain>
    </source>
</reference>
<evidence type="ECO:0000313" key="1">
    <source>
        <dbReference type="EMBL" id="KAJ2972104.1"/>
    </source>
</evidence>
<keyword evidence="2" id="KW-1185">Reference proteome</keyword>
<accession>A0ACC1MZ53</accession>
<sequence length="207" mass="21802">MSTATYPGRLTRDNAALLIVDHQVGLLTGVRDIDVLTLTHNIVGLAKAMVALKVPVVVTTTTEGLWGPLIPELEAALPGVDRIERTTVNAWDDPRVVAAVKATGRKNLIVTGVSTDVCLAFPAMSALHDGYVTYAAVDASGAFSKEQAEYGVQRMIQAGVIPVCYSNVAVEILADNAAPEAMEVYGALSMPFAGLVTGLGQYFASKK</sequence>
<dbReference type="EMBL" id="JANJQO010001214">
    <property type="protein sequence ID" value="KAJ2972104.1"/>
    <property type="molecule type" value="Genomic_DNA"/>
</dbReference>
<name>A0ACC1MZ53_9HYPO</name>
<gene>
    <name evidence="1" type="ORF">NQ176_g7347</name>
</gene>
<dbReference type="Proteomes" id="UP001143910">
    <property type="component" value="Unassembled WGS sequence"/>
</dbReference>
<organism evidence="1 2">
    <name type="scientific">Zarea fungicola</name>
    <dbReference type="NCBI Taxonomy" id="93591"/>
    <lineage>
        <taxon>Eukaryota</taxon>
        <taxon>Fungi</taxon>
        <taxon>Dikarya</taxon>
        <taxon>Ascomycota</taxon>
        <taxon>Pezizomycotina</taxon>
        <taxon>Sordariomycetes</taxon>
        <taxon>Hypocreomycetidae</taxon>
        <taxon>Hypocreales</taxon>
        <taxon>Cordycipitaceae</taxon>
        <taxon>Zarea</taxon>
    </lineage>
</organism>
<protein>
    <submittedName>
        <fullName evidence="1">Uncharacterized protein</fullName>
    </submittedName>
</protein>
<comment type="caution">
    <text evidence="1">The sequence shown here is derived from an EMBL/GenBank/DDBJ whole genome shotgun (WGS) entry which is preliminary data.</text>
</comment>